<reference evidence="2" key="1">
    <citation type="journal article" date="2019" name="Curr. Biol.">
        <title>Genome Sequence of Striga asiatica Provides Insight into the Evolution of Plant Parasitism.</title>
        <authorList>
            <person name="Yoshida S."/>
            <person name="Kim S."/>
            <person name="Wafula E.K."/>
            <person name="Tanskanen J."/>
            <person name="Kim Y.M."/>
            <person name="Honaas L."/>
            <person name="Yang Z."/>
            <person name="Spallek T."/>
            <person name="Conn C.E."/>
            <person name="Ichihashi Y."/>
            <person name="Cheong K."/>
            <person name="Cui S."/>
            <person name="Der J.P."/>
            <person name="Gundlach H."/>
            <person name="Jiao Y."/>
            <person name="Hori C."/>
            <person name="Ishida J.K."/>
            <person name="Kasahara H."/>
            <person name="Kiba T."/>
            <person name="Kim M.S."/>
            <person name="Koo N."/>
            <person name="Laohavisit A."/>
            <person name="Lee Y.H."/>
            <person name="Lumba S."/>
            <person name="McCourt P."/>
            <person name="Mortimer J.C."/>
            <person name="Mutuku J.M."/>
            <person name="Nomura T."/>
            <person name="Sasaki-Sekimoto Y."/>
            <person name="Seto Y."/>
            <person name="Wang Y."/>
            <person name="Wakatake T."/>
            <person name="Sakakibara H."/>
            <person name="Demura T."/>
            <person name="Yamaguchi S."/>
            <person name="Yoneyama K."/>
            <person name="Manabe R.I."/>
            <person name="Nelson D.C."/>
            <person name="Schulman A.H."/>
            <person name="Timko M.P."/>
            <person name="dePamphilis C.W."/>
            <person name="Choi D."/>
            <person name="Shirasu K."/>
        </authorList>
    </citation>
    <scope>NUCLEOTIDE SEQUENCE [LARGE SCALE GENOMIC DNA]</scope>
    <source>
        <strain evidence="2">cv. UVA1</strain>
    </source>
</reference>
<protein>
    <submittedName>
        <fullName evidence="1">Oxidoreductase</fullName>
    </submittedName>
</protein>
<comment type="caution">
    <text evidence="1">The sequence shown here is derived from an EMBL/GenBank/DDBJ whole genome shotgun (WGS) entry which is preliminary data.</text>
</comment>
<gene>
    <name evidence="1" type="ORF">STAS_04537</name>
</gene>
<evidence type="ECO:0000313" key="2">
    <source>
        <dbReference type="Proteomes" id="UP000325081"/>
    </source>
</evidence>
<organism evidence="1 2">
    <name type="scientific">Striga asiatica</name>
    <name type="common">Asiatic witchweed</name>
    <name type="synonym">Buchnera asiatica</name>
    <dbReference type="NCBI Taxonomy" id="4170"/>
    <lineage>
        <taxon>Eukaryota</taxon>
        <taxon>Viridiplantae</taxon>
        <taxon>Streptophyta</taxon>
        <taxon>Embryophyta</taxon>
        <taxon>Tracheophyta</taxon>
        <taxon>Spermatophyta</taxon>
        <taxon>Magnoliopsida</taxon>
        <taxon>eudicotyledons</taxon>
        <taxon>Gunneridae</taxon>
        <taxon>Pentapetalae</taxon>
        <taxon>asterids</taxon>
        <taxon>lamiids</taxon>
        <taxon>Lamiales</taxon>
        <taxon>Orobanchaceae</taxon>
        <taxon>Buchnereae</taxon>
        <taxon>Striga</taxon>
    </lineage>
</organism>
<dbReference type="EMBL" id="BKCP01003002">
    <property type="protein sequence ID" value="GER28732.1"/>
    <property type="molecule type" value="Genomic_DNA"/>
</dbReference>
<accession>A0A5A7P7P8</accession>
<evidence type="ECO:0000313" key="1">
    <source>
        <dbReference type="EMBL" id="GER28732.1"/>
    </source>
</evidence>
<dbReference type="Proteomes" id="UP000325081">
    <property type="component" value="Unassembled WGS sequence"/>
</dbReference>
<keyword evidence="2" id="KW-1185">Reference proteome</keyword>
<dbReference type="AlphaFoldDB" id="A0A5A7P7P8"/>
<name>A0A5A7P7P8_STRAF</name>
<proteinExistence type="predicted"/>
<sequence length="212" mass="23797">MDLSESENKIIELGEECINASEEKCSRGLFEGISVHHNGYLWVQVNNLPLNWLSSEVLSLGWTGLDPSMVLRSHGLHDGRDLCLWELRHGQWGLDMLEPNTGMWRKLVVRARSSRITLRVVLGHYGSWRSARVSRRECGLRRNIETGSVRVAGRVRTSWAVLGMPASHAGRVLIGSAHCGTGLRGRLQLVLDGDLQLLADINLDFHEEWTTP</sequence>